<proteinExistence type="predicted"/>
<evidence type="ECO:0000313" key="2">
    <source>
        <dbReference type="Proteomes" id="UP000683511"/>
    </source>
</evidence>
<sequence length="35" mass="3988">MSCLTKLLVFTPKYLHPTFRPLTVTEGNYGEKTSN</sequence>
<gene>
    <name evidence="1" type="ORF">B6N60_01752</name>
</gene>
<keyword evidence="2" id="KW-1185">Reference proteome</keyword>
<protein>
    <submittedName>
        <fullName evidence="1">Uncharacterized protein</fullName>
    </submittedName>
</protein>
<name>A0A975T7V9_9NOST</name>
<accession>A0A975T7V9</accession>
<dbReference type="AlphaFoldDB" id="A0A975T7V9"/>
<dbReference type="KEGG" id="rsin:B6N60_01752"/>
<dbReference type="Proteomes" id="UP000683511">
    <property type="component" value="Chromosome"/>
</dbReference>
<organism evidence="1 2">
    <name type="scientific">Richelia sinica FACHB-800</name>
    <dbReference type="NCBI Taxonomy" id="1357546"/>
    <lineage>
        <taxon>Bacteria</taxon>
        <taxon>Bacillati</taxon>
        <taxon>Cyanobacteriota</taxon>
        <taxon>Cyanophyceae</taxon>
        <taxon>Nostocales</taxon>
        <taxon>Nostocaceae</taxon>
        <taxon>Richelia</taxon>
    </lineage>
</organism>
<dbReference type="EMBL" id="CP021056">
    <property type="protein sequence ID" value="QXE23063.1"/>
    <property type="molecule type" value="Genomic_DNA"/>
</dbReference>
<evidence type="ECO:0000313" key="1">
    <source>
        <dbReference type="EMBL" id="QXE23063.1"/>
    </source>
</evidence>
<reference evidence="1" key="1">
    <citation type="submission" date="2017-04" db="EMBL/GenBank/DDBJ databases">
        <title>Genome deletions in a multicellular cyanobacterial endosymbiont for morphological adaptation in marine diatoms.</title>
        <authorList>
            <person name="Wang Y."/>
            <person name="Gao H."/>
            <person name="Li R."/>
            <person name="Xu X."/>
        </authorList>
    </citation>
    <scope>NUCLEOTIDE SEQUENCE</scope>
    <source>
        <strain evidence="1">FACHB 800</strain>
    </source>
</reference>